<dbReference type="AlphaFoldDB" id="A0A0D2E812"/>
<dbReference type="STRING" id="348802.A0A0D2E812"/>
<proteinExistence type="predicted"/>
<protein>
    <recommendedName>
        <fullName evidence="6">DNA/RNA-binding domain-containing protein</fullName>
    </recommendedName>
</protein>
<feature type="domain" description="Telomerase activating protein Est1-like N-terminal" evidence="3">
    <location>
        <begin position="60"/>
        <end position="178"/>
    </location>
</feature>
<name>A0A0D2E812_9EURO</name>
<feature type="compositionally biased region" description="Basic and acidic residues" evidence="1">
    <location>
        <begin position="797"/>
        <end position="813"/>
    </location>
</feature>
<evidence type="ECO:0000313" key="4">
    <source>
        <dbReference type="EMBL" id="KIW51558.1"/>
    </source>
</evidence>
<evidence type="ECO:0000256" key="1">
    <source>
        <dbReference type="SAM" id="MobiDB-lite"/>
    </source>
</evidence>
<dbReference type="Pfam" id="PF10374">
    <property type="entry name" value="EST1"/>
    <property type="match status" value="1"/>
</dbReference>
<feature type="domain" description="DNA/RNA-binding" evidence="2">
    <location>
        <begin position="190"/>
        <end position="470"/>
    </location>
</feature>
<accession>A0A0D2E812</accession>
<evidence type="ECO:0000259" key="3">
    <source>
        <dbReference type="Pfam" id="PF10374"/>
    </source>
</evidence>
<dbReference type="PANTHER" id="PTHR15696">
    <property type="entry name" value="SMG-7 SUPPRESSOR WITH MORPHOLOGICAL EFFECT ON GENITALIA PROTEIN 7"/>
    <property type="match status" value="1"/>
</dbReference>
<dbReference type="InterPro" id="IPR011990">
    <property type="entry name" value="TPR-like_helical_dom_sf"/>
</dbReference>
<dbReference type="EMBL" id="KN847322">
    <property type="protein sequence ID" value="KIW51558.1"/>
    <property type="molecule type" value="Genomic_DNA"/>
</dbReference>
<dbReference type="PANTHER" id="PTHR15696:SF36">
    <property type="entry name" value="NONSENSE-MEDIATED MRNA DECAY FACTOR"/>
    <property type="match status" value="1"/>
</dbReference>
<reference evidence="4 5" key="1">
    <citation type="submission" date="2015-01" db="EMBL/GenBank/DDBJ databases">
        <title>The Genome Sequence of Exophiala xenobiotica CBS118157.</title>
        <authorList>
            <consortium name="The Broad Institute Genomics Platform"/>
            <person name="Cuomo C."/>
            <person name="de Hoog S."/>
            <person name="Gorbushina A."/>
            <person name="Stielow B."/>
            <person name="Teixiera M."/>
            <person name="Abouelleil A."/>
            <person name="Chapman S.B."/>
            <person name="Priest M."/>
            <person name="Young S.K."/>
            <person name="Wortman J."/>
            <person name="Nusbaum C."/>
            <person name="Birren B."/>
        </authorList>
    </citation>
    <scope>NUCLEOTIDE SEQUENCE [LARGE SCALE GENOMIC DNA]</scope>
    <source>
        <strain evidence="4 5">CBS 118157</strain>
    </source>
</reference>
<dbReference type="Pfam" id="PF10373">
    <property type="entry name" value="EST1_DNA_bind"/>
    <property type="match status" value="1"/>
</dbReference>
<dbReference type="InterPro" id="IPR018834">
    <property type="entry name" value="DNA/RNA-bd_Est1-type"/>
</dbReference>
<dbReference type="RefSeq" id="XP_013312144.1">
    <property type="nucleotide sequence ID" value="XM_013456690.1"/>
</dbReference>
<dbReference type="SUPFAM" id="SSF48452">
    <property type="entry name" value="TPR-like"/>
    <property type="match status" value="1"/>
</dbReference>
<gene>
    <name evidence="4" type="ORF">PV05_10268</name>
</gene>
<sequence>MEDDIAPQVSITVDRVEKELATSLKQKDPPYPGLETKLAKFRSVCQDCIFADFEAAAQKKVEHRLWDAHSKVNKTFRGCLAKFRDGDGKKKHVERRKAEKLYLDFIKSSMRFYRGYIQRLASNFANVPEVFEVAQKFHLETFSADTPQQVDLALKKQIVRSCYLTLIQLGDLSRYRETELQTKERNWGPAKGYYDLAIALDPTSGMSYNQLAVIALTDQDHLRAVYYLYRAISVANPAPQAEGNIQIEFKKVRTKMIQGKPVSAGEAAIDCSSDLQHRFILFHARCFEPHFPNHEEQQAEILSLLADDLRERPFDTVIRKLCLINIAAERYAGNQVAGFDSDDSKALRSYERLQQFNLSCFFMLLKLLLDELQQRAKSANYTSSSAPAERSQMSPVIRRILPHLGVYSGWLLSTVQFLLVSKSAKVQLSELWQVYAEALSLLVQSFPITTIPEIPYLLDEDQDTVAFTPFEAFVREKRFQGSAKPPYSEAVFGKRSPEKEMLYRIKCLTKDALHLCNCKKSGDSDFDTLPLIFAGMRIVYTGQGGLHVEDSSMGSSMHANSSVGSISRDDIEHAKSSINAIGRRRNHHEGMSEASATSTMENMVNDLTEQDGTELVGVYKGTSTPSLKTPVVQSFAERGLQPQPTTITAHDIVQSFRHSTGSLAGLQGQIDDQPSIPPVWNTPFTPRPGETGSSPRPSTAKQISTAAMPSHVNSAAQFNAQITHMQQQIQLRSSPLESFQPTMSNHYDTPTNLTSWIRHKDQSQSPLSPWQDSGQVWGTVIPTRSPEPAPFGAIGEARPRSSRESYEWSRRLT</sequence>
<dbReference type="InterPro" id="IPR045153">
    <property type="entry name" value="Est1/Ebs1-like"/>
</dbReference>
<feature type="compositionally biased region" description="Polar residues" evidence="1">
    <location>
        <begin position="763"/>
        <end position="776"/>
    </location>
</feature>
<organism evidence="4 5">
    <name type="scientific">Exophiala xenobiotica</name>
    <dbReference type="NCBI Taxonomy" id="348802"/>
    <lineage>
        <taxon>Eukaryota</taxon>
        <taxon>Fungi</taxon>
        <taxon>Dikarya</taxon>
        <taxon>Ascomycota</taxon>
        <taxon>Pezizomycotina</taxon>
        <taxon>Eurotiomycetes</taxon>
        <taxon>Chaetothyriomycetidae</taxon>
        <taxon>Chaetothyriales</taxon>
        <taxon>Herpotrichiellaceae</taxon>
        <taxon>Exophiala</taxon>
    </lineage>
</organism>
<keyword evidence="5" id="KW-1185">Reference proteome</keyword>
<dbReference type="InterPro" id="IPR019458">
    <property type="entry name" value="Est1-like_N"/>
</dbReference>
<evidence type="ECO:0000259" key="2">
    <source>
        <dbReference type="Pfam" id="PF10373"/>
    </source>
</evidence>
<dbReference type="OrthoDB" id="69928at2759"/>
<dbReference type="GeneID" id="25332176"/>
<dbReference type="Gene3D" id="1.25.40.10">
    <property type="entry name" value="Tetratricopeptide repeat domain"/>
    <property type="match status" value="1"/>
</dbReference>
<evidence type="ECO:0000313" key="5">
    <source>
        <dbReference type="Proteomes" id="UP000054342"/>
    </source>
</evidence>
<evidence type="ECO:0008006" key="6">
    <source>
        <dbReference type="Google" id="ProtNLM"/>
    </source>
</evidence>
<feature type="region of interest" description="Disordered" evidence="1">
    <location>
        <begin position="763"/>
        <end position="813"/>
    </location>
</feature>
<dbReference type="Proteomes" id="UP000054342">
    <property type="component" value="Unassembled WGS sequence"/>
</dbReference>